<dbReference type="InterPro" id="IPR011051">
    <property type="entry name" value="RmlC_Cupin_sf"/>
</dbReference>
<gene>
    <name evidence="1" type="ORF">DC28_05990</name>
</gene>
<dbReference type="RefSeq" id="WP_037546792.1">
    <property type="nucleotide sequence ID" value="NZ_JNUP01000048.1"/>
</dbReference>
<evidence type="ECO:0008006" key="3">
    <source>
        <dbReference type="Google" id="ProtNLM"/>
    </source>
</evidence>
<evidence type="ECO:0000313" key="1">
    <source>
        <dbReference type="EMBL" id="KGE72785.1"/>
    </source>
</evidence>
<dbReference type="EMBL" id="JNUP01000048">
    <property type="protein sequence ID" value="KGE72785.1"/>
    <property type="molecule type" value="Genomic_DNA"/>
</dbReference>
<dbReference type="eggNOG" id="COG3194">
    <property type="taxonomic scope" value="Bacteria"/>
</dbReference>
<sequence length="133" mass="14928">MIQQHPIQAQGYLPLIDFQTWRVAVLTDCQDLEVQNLKTMQRHDQTDEVFVLLEGRCILFESEGPGQAVQALNMEPLVAYNVKRGTYHTHTLSPGSRVLIVENQDTGDHNSPLITMTADQRAEIAGLTAELWG</sequence>
<evidence type="ECO:0000313" key="2">
    <source>
        <dbReference type="Proteomes" id="UP000029692"/>
    </source>
</evidence>
<name>A0A098QY06_9SPIO</name>
<dbReference type="InterPro" id="IPR014710">
    <property type="entry name" value="RmlC-like_jellyroll"/>
</dbReference>
<accession>A0A098QY06</accession>
<reference evidence="1 2" key="1">
    <citation type="submission" date="2014-05" db="EMBL/GenBank/DDBJ databases">
        <title>De novo Genome Sequence of Spirocheata sp.</title>
        <authorList>
            <person name="Shivani Y."/>
            <person name="Subhash Y."/>
            <person name="Tushar L."/>
            <person name="Sasikala C."/>
            <person name="Ramana C.V."/>
        </authorList>
    </citation>
    <scope>NUCLEOTIDE SEQUENCE [LARGE SCALE GENOMIC DNA]</scope>
    <source>
        <strain evidence="1 2">JC230</strain>
    </source>
</reference>
<dbReference type="Proteomes" id="UP000029692">
    <property type="component" value="Unassembled WGS sequence"/>
</dbReference>
<keyword evidence="2" id="KW-1185">Reference proteome</keyword>
<dbReference type="STRING" id="1480694.DC28_05990"/>
<dbReference type="OrthoDB" id="9798066at2"/>
<dbReference type="AlphaFoldDB" id="A0A098QY06"/>
<protein>
    <recommendedName>
        <fullName evidence="3">Cupin</fullName>
    </recommendedName>
</protein>
<proteinExistence type="predicted"/>
<dbReference type="Gene3D" id="2.60.120.10">
    <property type="entry name" value="Jelly Rolls"/>
    <property type="match status" value="1"/>
</dbReference>
<organism evidence="1 2">
    <name type="scientific">Spirochaeta lutea</name>
    <dbReference type="NCBI Taxonomy" id="1480694"/>
    <lineage>
        <taxon>Bacteria</taxon>
        <taxon>Pseudomonadati</taxon>
        <taxon>Spirochaetota</taxon>
        <taxon>Spirochaetia</taxon>
        <taxon>Spirochaetales</taxon>
        <taxon>Spirochaetaceae</taxon>
        <taxon>Spirochaeta</taxon>
    </lineage>
</organism>
<dbReference type="SUPFAM" id="SSF51182">
    <property type="entry name" value="RmlC-like cupins"/>
    <property type="match status" value="1"/>
</dbReference>
<comment type="caution">
    <text evidence="1">The sequence shown here is derived from an EMBL/GenBank/DDBJ whole genome shotgun (WGS) entry which is preliminary data.</text>
</comment>